<dbReference type="PANTHER" id="PTHR31490">
    <property type="entry name" value="GLYCOSYL HYDROLASE"/>
    <property type="match status" value="1"/>
</dbReference>
<keyword evidence="10 12" id="KW-0624">Polysaccharide degradation</keyword>
<dbReference type="OrthoDB" id="3055998at2759"/>
<dbReference type="Gene3D" id="3.20.20.80">
    <property type="entry name" value="Glycosidases"/>
    <property type="match status" value="1"/>
</dbReference>
<dbReference type="PROSITE" id="PS51760">
    <property type="entry name" value="GH10_2"/>
    <property type="match status" value="1"/>
</dbReference>
<evidence type="ECO:0000256" key="12">
    <source>
        <dbReference type="RuleBase" id="RU361174"/>
    </source>
</evidence>
<keyword evidence="7 12" id="KW-0378">Hydrolase</keyword>
<dbReference type="SMART" id="SM00633">
    <property type="entry name" value="Glyco_10"/>
    <property type="match status" value="1"/>
</dbReference>
<evidence type="ECO:0000256" key="5">
    <source>
        <dbReference type="ARBA" id="ARBA00022525"/>
    </source>
</evidence>
<feature type="signal peptide" evidence="13">
    <location>
        <begin position="1"/>
        <end position="20"/>
    </location>
</feature>
<proteinExistence type="inferred from homology"/>
<dbReference type="Proteomes" id="UP000567179">
    <property type="component" value="Unassembled WGS sequence"/>
</dbReference>
<name>A0A8H5BP65_9AGAR</name>
<dbReference type="GO" id="GO:0045493">
    <property type="term" value="P:xylan catabolic process"/>
    <property type="evidence" value="ECO:0007669"/>
    <property type="project" value="UniProtKB-KW"/>
</dbReference>
<comment type="similarity">
    <text evidence="4 12">Belongs to the glycosyl hydrolase 10 (cellulase F) family.</text>
</comment>
<evidence type="ECO:0000259" key="14">
    <source>
        <dbReference type="PROSITE" id="PS51760"/>
    </source>
</evidence>
<keyword evidence="16" id="KW-1185">Reference proteome</keyword>
<dbReference type="InterPro" id="IPR001000">
    <property type="entry name" value="GH10_dom"/>
</dbReference>
<evidence type="ECO:0000256" key="9">
    <source>
        <dbReference type="ARBA" id="ARBA00023295"/>
    </source>
</evidence>
<dbReference type="InterPro" id="IPR044846">
    <property type="entry name" value="GH10"/>
</dbReference>
<comment type="subcellular location">
    <subcellularLocation>
        <location evidence="2">Secreted</location>
    </subcellularLocation>
</comment>
<evidence type="ECO:0000256" key="7">
    <source>
        <dbReference type="ARBA" id="ARBA00022801"/>
    </source>
</evidence>
<dbReference type="SUPFAM" id="SSF51445">
    <property type="entry name" value="(Trans)glycosidases"/>
    <property type="match status" value="1"/>
</dbReference>
<evidence type="ECO:0000256" key="1">
    <source>
        <dbReference type="ARBA" id="ARBA00000681"/>
    </source>
</evidence>
<evidence type="ECO:0000256" key="8">
    <source>
        <dbReference type="ARBA" id="ARBA00023277"/>
    </source>
</evidence>
<evidence type="ECO:0000313" key="15">
    <source>
        <dbReference type="EMBL" id="KAF5326972.1"/>
    </source>
</evidence>
<evidence type="ECO:0000256" key="3">
    <source>
        <dbReference type="ARBA" id="ARBA00004851"/>
    </source>
</evidence>
<organism evidence="15 16">
    <name type="scientific">Psilocybe cf. subviscida</name>
    <dbReference type="NCBI Taxonomy" id="2480587"/>
    <lineage>
        <taxon>Eukaryota</taxon>
        <taxon>Fungi</taxon>
        <taxon>Dikarya</taxon>
        <taxon>Basidiomycota</taxon>
        <taxon>Agaricomycotina</taxon>
        <taxon>Agaricomycetes</taxon>
        <taxon>Agaricomycetidae</taxon>
        <taxon>Agaricales</taxon>
        <taxon>Agaricineae</taxon>
        <taxon>Strophariaceae</taxon>
        <taxon>Psilocybe</taxon>
    </lineage>
</organism>
<dbReference type="PANTHER" id="PTHR31490:SF35">
    <property type="entry name" value="ENDO-1,4-BETA-XYLANASE"/>
    <property type="match status" value="1"/>
</dbReference>
<evidence type="ECO:0000256" key="10">
    <source>
        <dbReference type="ARBA" id="ARBA00023326"/>
    </source>
</evidence>
<dbReference type="PRINTS" id="PR00134">
    <property type="entry name" value="GLHYDRLASE10"/>
</dbReference>
<keyword evidence="9 12" id="KW-0326">Glycosidase</keyword>
<comment type="pathway">
    <text evidence="3">Glycan degradation; xylan degradation.</text>
</comment>
<dbReference type="AlphaFoldDB" id="A0A8H5BP65"/>
<accession>A0A8H5BP65</accession>
<evidence type="ECO:0000256" key="11">
    <source>
        <dbReference type="PROSITE-ProRule" id="PRU10061"/>
    </source>
</evidence>
<protein>
    <recommendedName>
        <fullName evidence="12">Beta-xylanase</fullName>
        <ecNumber evidence="12">3.2.1.8</ecNumber>
    </recommendedName>
</protein>
<evidence type="ECO:0000256" key="13">
    <source>
        <dbReference type="SAM" id="SignalP"/>
    </source>
</evidence>
<keyword evidence="13" id="KW-0732">Signal</keyword>
<evidence type="ECO:0000313" key="16">
    <source>
        <dbReference type="Proteomes" id="UP000567179"/>
    </source>
</evidence>
<dbReference type="GO" id="GO:0031176">
    <property type="term" value="F:endo-1,4-beta-xylanase activity"/>
    <property type="evidence" value="ECO:0007669"/>
    <property type="project" value="UniProtKB-EC"/>
</dbReference>
<dbReference type="GO" id="GO:0005576">
    <property type="term" value="C:extracellular region"/>
    <property type="evidence" value="ECO:0007669"/>
    <property type="project" value="UniProtKB-SubCell"/>
</dbReference>
<keyword evidence="8 12" id="KW-0119">Carbohydrate metabolism</keyword>
<gene>
    <name evidence="15" type="ORF">D9619_004100</name>
</gene>
<feature type="active site" description="Nucleophile" evidence="11">
    <location>
        <position position="255"/>
    </location>
</feature>
<sequence length="338" mass="36999">MFKAAFFLTSLLAALPDSNAQLNILARLEGKKYFGTAVDNGDLTNSSYVAQLGNTLDFGQLTPANSMKWDATEPDRGNFTFANGDTIVKIAESHGQLMRGHNCVWHSQLPDWVTAGNFDKPTLLSIVQNHCGTLVKHYKGKICDWDVVNECLNDDGTFRQDVFFNTTGTEYISAALRAARAADPHAKLYINDFNIEGRSAKSTALQNLVKQLKKDGVPIDGVGIQSHLIVGEVPTTFKQNMEDFTALGIEVAVTELDVRMNLPATPALLAQQEADYETVVAACASVKACVGVTLWDWTDKFSWVPGAFAGQGAACPWDENFVKKPAYTGIEKGWILRK</sequence>
<evidence type="ECO:0000256" key="6">
    <source>
        <dbReference type="ARBA" id="ARBA00022651"/>
    </source>
</evidence>
<dbReference type="InterPro" id="IPR017853">
    <property type="entry name" value="GH"/>
</dbReference>
<keyword evidence="6" id="KW-0858">Xylan degradation</keyword>
<dbReference type="EMBL" id="JAACJJ010000014">
    <property type="protein sequence ID" value="KAF5326972.1"/>
    <property type="molecule type" value="Genomic_DNA"/>
</dbReference>
<keyword evidence="5" id="KW-0964">Secreted</keyword>
<reference evidence="15 16" key="1">
    <citation type="journal article" date="2020" name="ISME J.">
        <title>Uncovering the hidden diversity of litter-decomposition mechanisms in mushroom-forming fungi.</title>
        <authorList>
            <person name="Floudas D."/>
            <person name="Bentzer J."/>
            <person name="Ahren D."/>
            <person name="Johansson T."/>
            <person name="Persson P."/>
            <person name="Tunlid A."/>
        </authorList>
    </citation>
    <scope>NUCLEOTIDE SEQUENCE [LARGE SCALE GENOMIC DNA]</scope>
    <source>
        <strain evidence="15 16">CBS 101986</strain>
    </source>
</reference>
<comment type="caution">
    <text evidence="15">The sequence shown here is derived from an EMBL/GenBank/DDBJ whole genome shotgun (WGS) entry which is preliminary data.</text>
</comment>
<feature type="chain" id="PRO_5033987122" description="Beta-xylanase" evidence="13">
    <location>
        <begin position="21"/>
        <end position="338"/>
    </location>
</feature>
<dbReference type="InterPro" id="IPR031158">
    <property type="entry name" value="GH10_AS"/>
</dbReference>
<evidence type="ECO:0000256" key="4">
    <source>
        <dbReference type="ARBA" id="ARBA00007495"/>
    </source>
</evidence>
<dbReference type="PROSITE" id="PS00591">
    <property type="entry name" value="GH10_1"/>
    <property type="match status" value="1"/>
</dbReference>
<dbReference type="Pfam" id="PF00331">
    <property type="entry name" value="Glyco_hydro_10"/>
    <property type="match status" value="1"/>
</dbReference>
<evidence type="ECO:0000256" key="2">
    <source>
        <dbReference type="ARBA" id="ARBA00004613"/>
    </source>
</evidence>
<dbReference type="EC" id="3.2.1.8" evidence="12"/>
<feature type="domain" description="GH10" evidence="14">
    <location>
        <begin position="19"/>
        <end position="333"/>
    </location>
</feature>
<comment type="catalytic activity">
    <reaction evidence="1 12">
        <text>Endohydrolysis of (1-&gt;4)-beta-D-xylosidic linkages in xylans.</text>
        <dbReference type="EC" id="3.2.1.8"/>
    </reaction>
</comment>